<sequence>MSSLSAVLLPSVGLFAVLCWPFLVAWLLWVSRRTGHVKNLAAVGAIFTIGALVLFPSRLDLLAIMSIGVASCLPLLLFWLPQTELSGAAISTPKGERLPFLIIGCVLMALCLSSALAICVFIGAGCVILAWWDGQSTRRALAAWSMVRLRLCGVILGILGAALLHEVPNAHAEVTGEILGLVFLIIGLGMMAGLGSSSNQTASFVLLDIALRFAALTLMLRLGYYPFARDMMLLAGAIGSVISALFRRREDAFLLFVTSLASFAAAIQSPLAFLLLMIAALLGMGIKWHYQSLKINSFDLPEWCVIPIFFVALMIIGRDLSPFYLGVMLLSVLLSCRNIDFIKGVQHHFVSCLSLDYFTKIMLFLIGFTTIMGACLMPYSFSVGWHP</sequence>
<feature type="transmembrane region" description="Helical" evidence="1">
    <location>
        <begin position="201"/>
        <end position="220"/>
    </location>
</feature>
<evidence type="ECO:0000313" key="3">
    <source>
        <dbReference type="Proteomes" id="UP000463975"/>
    </source>
</evidence>
<accession>A0A6P1NLU0</accession>
<dbReference type="Proteomes" id="UP000463975">
    <property type="component" value="Chromosome"/>
</dbReference>
<evidence type="ECO:0008006" key="4">
    <source>
        <dbReference type="Google" id="ProtNLM"/>
    </source>
</evidence>
<feature type="transmembrane region" description="Helical" evidence="1">
    <location>
        <begin position="361"/>
        <end position="381"/>
    </location>
</feature>
<reference evidence="2 3" key="1">
    <citation type="submission" date="2020-01" db="EMBL/GenBank/DDBJ databases">
        <title>Genome sequencing of strain KACC 21507.</title>
        <authorList>
            <person name="Heo J."/>
            <person name="Kim S.-J."/>
            <person name="Kim J.-S."/>
            <person name="Hong S.-B."/>
            <person name="Kwon S.-W."/>
        </authorList>
    </citation>
    <scope>NUCLEOTIDE SEQUENCE [LARGE SCALE GENOMIC DNA]</scope>
    <source>
        <strain evidence="2 3">KACC 21507</strain>
    </source>
</reference>
<dbReference type="KEGG" id="bomb:GT348_05850"/>
<keyword evidence="1" id="KW-0812">Transmembrane</keyword>
<protein>
    <recommendedName>
        <fullName evidence="4">NADH:quinone oxidoreductase/Mrp antiporter membrane subunit domain-containing protein</fullName>
    </recommendedName>
</protein>
<feature type="transmembrane region" description="Helical" evidence="1">
    <location>
        <begin position="252"/>
        <end position="279"/>
    </location>
</feature>
<dbReference type="RefSeq" id="WP_160618906.1">
    <property type="nucleotide sequence ID" value="NZ_CP047652.1"/>
</dbReference>
<keyword evidence="3" id="KW-1185">Reference proteome</keyword>
<dbReference type="EMBL" id="CP047652">
    <property type="protein sequence ID" value="QHI95831.1"/>
    <property type="molecule type" value="Genomic_DNA"/>
</dbReference>
<feature type="transmembrane region" description="Helical" evidence="1">
    <location>
        <begin position="6"/>
        <end position="30"/>
    </location>
</feature>
<organism evidence="2 3">
    <name type="scientific">Aristophania vespae</name>
    <dbReference type="NCBI Taxonomy" id="2697033"/>
    <lineage>
        <taxon>Bacteria</taxon>
        <taxon>Pseudomonadati</taxon>
        <taxon>Pseudomonadota</taxon>
        <taxon>Alphaproteobacteria</taxon>
        <taxon>Acetobacterales</taxon>
        <taxon>Acetobacteraceae</taxon>
        <taxon>Aristophania</taxon>
    </lineage>
</organism>
<feature type="transmembrane region" description="Helical" evidence="1">
    <location>
        <begin position="144"/>
        <end position="164"/>
    </location>
</feature>
<proteinExistence type="predicted"/>
<keyword evidence="1" id="KW-0472">Membrane</keyword>
<name>A0A6P1NLU0_9PROT</name>
<feature type="transmembrane region" description="Helical" evidence="1">
    <location>
        <begin position="300"/>
        <end position="317"/>
    </location>
</feature>
<keyword evidence="1" id="KW-1133">Transmembrane helix</keyword>
<feature type="transmembrane region" description="Helical" evidence="1">
    <location>
        <begin position="61"/>
        <end position="80"/>
    </location>
</feature>
<feature type="transmembrane region" description="Helical" evidence="1">
    <location>
        <begin position="176"/>
        <end position="195"/>
    </location>
</feature>
<evidence type="ECO:0000256" key="1">
    <source>
        <dbReference type="SAM" id="Phobius"/>
    </source>
</evidence>
<feature type="transmembrane region" description="Helical" evidence="1">
    <location>
        <begin position="37"/>
        <end position="55"/>
    </location>
</feature>
<evidence type="ECO:0000313" key="2">
    <source>
        <dbReference type="EMBL" id="QHI95831.1"/>
    </source>
</evidence>
<feature type="transmembrane region" description="Helical" evidence="1">
    <location>
        <begin position="100"/>
        <end position="132"/>
    </location>
</feature>
<dbReference type="AlphaFoldDB" id="A0A6P1NLU0"/>
<gene>
    <name evidence="2" type="ORF">GT348_05850</name>
</gene>